<gene>
    <name evidence="3" type="ORF">SAMN05216366_103108</name>
</gene>
<evidence type="ECO:0000313" key="3">
    <source>
        <dbReference type="EMBL" id="SDO93034.1"/>
    </source>
</evidence>
<keyword evidence="1" id="KW-0051">Antiviral defense</keyword>
<dbReference type="PANTHER" id="PTHR35579">
    <property type="entry name" value="CRISPR SYSTEM CMS ENDORIBONUCLEASE CSM3"/>
    <property type="match status" value="1"/>
</dbReference>
<evidence type="ECO:0000259" key="2">
    <source>
        <dbReference type="Pfam" id="PF03787"/>
    </source>
</evidence>
<dbReference type="InterPro" id="IPR005537">
    <property type="entry name" value="RAMP_III_fam"/>
</dbReference>
<proteinExistence type="predicted"/>
<sequence length="462" mass="51445">MNKESIRGKLCIEGNLVLKAPLLIGMGGHEEGNQIDIQIMKDKNGDAFIPGTSLAGVLRQYVETENPRAAALLFGTDLEQPSAYEMELQSSTIIHDIKLSDVALVHRDSVNLDGLTGTGIKHGKFDYEVIDQGAHGTFMAEIILRNIHENDRDLLESTLMRLGHHLADGFHLGARTAIGFGKVVLENITTDVYDFQNADDTAAYFMDRPPRQHKTFKRNTSEHAYSADSFVVDADFLLEGGLMVRDSDKSHLVVGEEENGKIDAIMMRDSDGNWCVPGSSIKGVLRHRCEYILQSLGKNTDMLESLMGPDPQKMREHLSKKSRSRFLVDEIRLSDAVQPYQQTRIRVDRFTGGTIDSALFTSMPVWQKDMDKCALAMHWEIHHAQPWEIGLALLLLKDAWLGRIAIGSGKAIGYGRLRGLEAKLYYKGKPFSRLSGSSIQPEEAGKLQEFVDAFINMKEAGA</sequence>
<dbReference type="InterPro" id="IPR052216">
    <property type="entry name" value="CRISPR_Csm3_endoribonuclease"/>
</dbReference>
<reference evidence="3 4" key="1">
    <citation type="submission" date="2016-10" db="EMBL/GenBank/DDBJ databases">
        <authorList>
            <person name="de Groot N.N."/>
        </authorList>
    </citation>
    <scope>NUCLEOTIDE SEQUENCE [LARGE SCALE GENOMIC DNA]</scope>
    <source>
        <strain evidence="3 4">S137</strain>
    </source>
</reference>
<dbReference type="PANTHER" id="PTHR35579:SF6">
    <property type="entry name" value="DUF324 DOMAIN-CONTAINING PROTEIN"/>
    <property type="match status" value="1"/>
</dbReference>
<dbReference type="Proteomes" id="UP000182412">
    <property type="component" value="Unassembled WGS sequence"/>
</dbReference>
<dbReference type="Pfam" id="PF03787">
    <property type="entry name" value="RAMPs"/>
    <property type="match status" value="2"/>
</dbReference>
<name>A0A1H0NK07_SELRU</name>
<evidence type="ECO:0000256" key="1">
    <source>
        <dbReference type="ARBA" id="ARBA00023118"/>
    </source>
</evidence>
<dbReference type="EMBL" id="FNJQ01000003">
    <property type="protein sequence ID" value="SDO93034.1"/>
    <property type="molecule type" value="Genomic_DNA"/>
</dbReference>
<accession>A0A1H0NK07</accession>
<dbReference type="GO" id="GO:0051607">
    <property type="term" value="P:defense response to virus"/>
    <property type="evidence" value="ECO:0007669"/>
    <property type="project" value="UniProtKB-KW"/>
</dbReference>
<feature type="domain" description="CRISPR type III-associated protein" evidence="2">
    <location>
        <begin position="18"/>
        <end position="183"/>
    </location>
</feature>
<dbReference type="AlphaFoldDB" id="A0A1H0NK07"/>
<organism evidence="3 4">
    <name type="scientific">Selenomonas ruminantium</name>
    <dbReference type="NCBI Taxonomy" id="971"/>
    <lineage>
        <taxon>Bacteria</taxon>
        <taxon>Bacillati</taxon>
        <taxon>Bacillota</taxon>
        <taxon>Negativicutes</taxon>
        <taxon>Selenomonadales</taxon>
        <taxon>Selenomonadaceae</taxon>
        <taxon>Selenomonas</taxon>
    </lineage>
</organism>
<evidence type="ECO:0000313" key="4">
    <source>
        <dbReference type="Proteomes" id="UP000182412"/>
    </source>
</evidence>
<protein>
    <submittedName>
        <fullName evidence="3">CRISPR/Cas system CSM-associated protein Csm3, group 7 of RAMP superfamily</fullName>
    </submittedName>
</protein>
<dbReference type="CDD" id="cd09726">
    <property type="entry name" value="RAMP_I_III"/>
    <property type="match status" value="2"/>
</dbReference>
<feature type="domain" description="CRISPR type III-associated protein" evidence="2">
    <location>
        <begin position="252"/>
        <end position="418"/>
    </location>
</feature>